<protein>
    <submittedName>
        <fullName evidence="4">TetR/AcrR family transcriptional regulator</fullName>
    </submittedName>
</protein>
<evidence type="ECO:0000256" key="1">
    <source>
        <dbReference type="ARBA" id="ARBA00023125"/>
    </source>
</evidence>
<dbReference type="Pfam" id="PF00440">
    <property type="entry name" value="TetR_N"/>
    <property type="match status" value="1"/>
</dbReference>
<keyword evidence="1 2" id="KW-0238">DNA-binding</keyword>
<organism evidence="4 5">
    <name type="scientific">Cohnella terricola</name>
    <dbReference type="NCBI Taxonomy" id="1289167"/>
    <lineage>
        <taxon>Bacteria</taxon>
        <taxon>Bacillati</taxon>
        <taxon>Bacillota</taxon>
        <taxon>Bacilli</taxon>
        <taxon>Bacillales</taxon>
        <taxon>Paenibacillaceae</taxon>
        <taxon>Cohnella</taxon>
    </lineage>
</organism>
<comment type="caution">
    <text evidence="4">The sequence shown here is derived from an EMBL/GenBank/DDBJ whole genome shotgun (WGS) entry which is preliminary data.</text>
</comment>
<keyword evidence="5" id="KW-1185">Reference proteome</keyword>
<dbReference type="SUPFAM" id="SSF46689">
    <property type="entry name" value="Homeodomain-like"/>
    <property type="match status" value="1"/>
</dbReference>
<dbReference type="GO" id="GO:0003677">
    <property type="term" value="F:DNA binding"/>
    <property type="evidence" value="ECO:0007669"/>
    <property type="project" value="UniProtKB-UniRule"/>
</dbReference>
<evidence type="ECO:0000259" key="3">
    <source>
        <dbReference type="PROSITE" id="PS50977"/>
    </source>
</evidence>
<gene>
    <name evidence="4" type="ORF">FPZ45_09365</name>
</gene>
<dbReference type="AlphaFoldDB" id="A0A559JN88"/>
<dbReference type="PROSITE" id="PS50977">
    <property type="entry name" value="HTH_TETR_2"/>
    <property type="match status" value="1"/>
</dbReference>
<sequence>MEGWLAVQDKKKQVLDAAIRCFARKGFNATSIQEIADELGMAKGSIYFYFKSKDDLLISVLEDYGEMIFDHMRELPAEAGRSPKEKLALQFERQFRFIRDHLDFMRMLLREPLTGLHPRIREMMIRLRARSQLWCASHILAIYGKPVEAYLSDAVALISGLGGQYFEALLFEGRDFDEGRLSRFLTRRLDDLVTGMIESEDKPILPPMDLARLRTIVGVTREVDGEETMLLQKVFDLITASGSEREDAVQSDLIAALSAIEEEIAKPAAEQRFLLRAMLALLRQHMPEHGLESLNQLELKLVLNS</sequence>
<dbReference type="Gene3D" id="1.10.357.10">
    <property type="entry name" value="Tetracycline Repressor, domain 2"/>
    <property type="match status" value="1"/>
</dbReference>
<dbReference type="PANTHER" id="PTHR43479">
    <property type="entry name" value="ACREF/ENVCD OPERON REPRESSOR-RELATED"/>
    <property type="match status" value="1"/>
</dbReference>
<dbReference type="EMBL" id="VNJJ01000004">
    <property type="protein sequence ID" value="TVY01337.1"/>
    <property type="molecule type" value="Genomic_DNA"/>
</dbReference>
<feature type="domain" description="HTH tetR-type" evidence="3">
    <location>
        <begin position="8"/>
        <end position="68"/>
    </location>
</feature>
<name>A0A559JN88_9BACL</name>
<dbReference type="PRINTS" id="PR00455">
    <property type="entry name" value="HTHTETR"/>
</dbReference>
<dbReference type="Proteomes" id="UP000316330">
    <property type="component" value="Unassembled WGS sequence"/>
</dbReference>
<feature type="DNA-binding region" description="H-T-H motif" evidence="2">
    <location>
        <begin position="31"/>
        <end position="50"/>
    </location>
</feature>
<evidence type="ECO:0000313" key="5">
    <source>
        <dbReference type="Proteomes" id="UP000316330"/>
    </source>
</evidence>
<proteinExistence type="predicted"/>
<dbReference type="PANTHER" id="PTHR43479:SF22">
    <property type="entry name" value="TRANSCRIPTIONAL REGULATOR, TETR FAMILY"/>
    <property type="match status" value="1"/>
</dbReference>
<evidence type="ECO:0000256" key="2">
    <source>
        <dbReference type="PROSITE-ProRule" id="PRU00335"/>
    </source>
</evidence>
<dbReference type="InterPro" id="IPR001647">
    <property type="entry name" value="HTH_TetR"/>
</dbReference>
<reference evidence="4 5" key="1">
    <citation type="submission" date="2019-07" db="EMBL/GenBank/DDBJ databases">
        <authorList>
            <person name="Kim J."/>
        </authorList>
    </citation>
    <scope>NUCLEOTIDE SEQUENCE [LARGE SCALE GENOMIC DNA]</scope>
    <source>
        <strain evidence="4 5">G13</strain>
    </source>
</reference>
<dbReference type="OrthoDB" id="9812993at2"/>
<accession>A0A559JN88</accession>
<dbReference type="InterPro" id="IPR050624">
    <property type="entry name" value="HTH-type_Tx_Regulator"/>
</dbReference>
<evidence type="ECO:0000313" key="4">
    <source>
        <dbReference type="EMBL" id="TVY01337.1"/>
    </source>
</evidence>
<dbReference type="InterPro" id="IPR009057">
    <property type="entry name" value="Homeodomain-like_sf"/>
</dbReference>